<evidence type="ECO:0000313" key="3">
    <source>
        <dbReference type="EMBL" id="OIV37306.1"/>
    </source>
</evidence>
<keyword evidence="2" id="KW-0472">Membrane</keyword>
<dbReference type="RefSeq" id="WP_071656728.1">
    <property type="nucleotide sequence ID" value="NZ_MLCF01000057.1"/>
</dbReference>
<comment type="caution">
    <text evidence="3">The sequence shown here is derived from an EMBL/GenBank/DDBJ whole genome shotgun (WGS) entry which is preliminary data.</text>
</comment>
<keyword evidence="2" id="KW-0812">Transmembrane</keyword>
<feature type="region of interest" description="Disordered" evidence="1">
    <location>
        <begin position="1"/>
        <end position="60"/>
    </location>
</feature>
<dbReference type="EMBL" id="MLCF01000057">
    <property type="protein sequence ID" value="OIV37306.1"/>
    <property type="molecule type" value="Genomic_DNA"/>
</dbReference>
<dbReference type="AlphaFoldDB" id="A0A1J7CC97"/>
<keyword evidence="4" id="KW-1185">Reference proteome</keyword>
<feature type="compositionally biased region" description="Polar residues" evidence="1">
    <location>
        <begin position="226"/>
        <end position="239"/>
    </location>
</feature>
<evidence type="ECO:0008006" key="5">
    <source>
        <dbReference type="Google" id="ProtNLM"/>
    </source>
</evidence>
<name>A0A1J7CC97_9ACTN</name>
<feature type="compositionally biased region" description="Low complexity" evidence="1">
    <location>
        <begin position="17"/>
        <end position="35"/>
    </location>
</feature>
<keyword evidence="2" id="KW-1133">Transmembrane helix</keyword>
<proteinExistence type="predicted"/>
<reference evidence="3 4" key="1">
    <citation type="submission" date="2016-10" db="EMBL/GenBank/DDBJ databases">
        <title>Genome sequence of Streptomyces gilvigriseus MUSC 26.</title>
        <authorList>
            <person name="Lee L.-H."/>
            <person name="Ser H.-L."/>
        </authorList>
    </citation>
    <scope>NUCLEOTIDE SEQUENCE [LARGE SCALE GENOMIC DNA]</scope>
    <source>
        <strain evidence="3 4">MUSC 26</strain>
    </source>
</reference>
<feature type="compositionally biased region" description="Low complexity" evidence="1">
    <location>
        <begin position="44"/>
        <end position="54"/>
    </location>
</feature>
<evidence type="ECO:0000256" key="1">
    <source>
        <dbReference type="SAM" id="MobiDB-lite"/>
    </source>
</evidence>
<gene>
    <name evidence="3" type="ORF">BIV57_11690</name>
</gene>
<feature type="region of interest" description="Disordered" evidence="1">
    <location>
        <begin position="218"/>
        <end position="239"/>
    </location>
</feature>
<sequence>MRQEQIRAPGAFGGTGDPPYSSAYPAASASVSGSSAGRGGDTLGSAAASPGTGPADRRRRTTRTLSAVLVSIAALAAVVGAVVALSTGNSGRVRVEGPAPTGGSAPASPQVPVRTITPMTTTELAHLVTRQPGIPDSVKDDVNLCGDQGDHVTAQYGDITKSGVNEVLINIRSCADDTGTAVYAFANRYGKDEMVFSIAPIDGVRAAIVKGDIVVSRDETGATPAPSDSKQARTSAAATETVRYSWNGVHFQPVDTDTEDGPGR</sequence>
<evidence type="ECO:0000256" key="2">
    <source>
        <dbReference type="SAM" id="Phobius"/>
    </source>
</evidence>
<accession>A0A1J7CC97</accession>
<protein>
    <recommendedName>
        <fullName evidence="5">Lipoprotein CseA</fullName>
    </recommendedName>
</protein>
<dbReference type="STRING" id="1428644.BIV57_11690"/>
<feature type="transmembrane region" description="Helical" evidence="2">
    <location>
        <begin position="65"/>
        <end position="85"/>
    </location>
</feature>
<dbReference type="Proteomes" id="UP000243342">
    <property type="component" value="Unassembled WGS sequence"/>
</dbReference>
<organism evidence="3 4">
    <name type="scientific">Mangrovactinospora gilvigrisea</name>
    <dbReference type="NCBI Taxonomy" id="1428644"/>
    <lineage>
        <taxon>Bacteria</taxon>
        <taxon>Bacillati</taxon>
        <taxon>Actinomycetota</taxon>
        <taxon>Actinomycetes</taxon>
        <taxon>Kitasatosporales</taxon>
        <taxon>Streptomycetaceae</taxon>
        <taxon>Mangrovactinospora</taxon>
    </lineage>
</organism>
<evidence type="ECO:0000313" key="4">
    <source>
        <dbReference type="Proteomes" id="UP000243342"/>
    </source>
</evidence>